<dbReference type="AlphaFoldDB" id="A0AAI9K295"/>
<name>A0AAI9K295_9FIRM</name>
<evidence type="ECO:0000313" key="1">
    <source>
        <dbReference type="EMBL" id="GFO94404.1"/>
    </source>
</evidence>
<proteinExistence type="predicted"/>
<dbReference type="EMBL" id="BLYL01000007">
    <property type="protein sequence ID" value="GFO94404.1"/>
    <property type="molecule type" value="Genomic_DNA"/>
</dbReference>
<dbReference type="Proteomes" id="UP000660047">
    <property type="component" value="Unassembled WGS sequence"/>
</dbReference>
<accession>A0AAI9K295</accession>
<sequence>MSYLTTEEFESILDNVSIFPVTSVELGDISQYFFECGDAEEYVTFLINKIV</sequence>
<reference evidence="1" key="1">
    <citation type="submission" date="2020-06" db="EMBL/GenBank/DDBJ databases">
        <title>Characterization of fructooligosaccharide metabolism and fructooligosaccharide-degrading enzymes in human commensal butyrate producers.</title>
        <authorList>
            <person name="Tanno H."/>
            <person name="Fujii T."/>
            <person name="Hirano K."/>
            <person name="Maeno S."/>
            <person name="Tonozuka T."/>
            <person name="Sakamoto M."/>
            <person name="Ohkuma M."/>
            <person name="Tochio T."/>
            <person name="Endo A."/>
        </authorList>
    </citation>
    <scope>NUCLEOTIDE SEQUENCE</scope>
    <source>
        <strain evidence="1">JCM 31265</strain>
    </source>
</reference>
<dbReference type="RefSeq" id="WP_004848591.1">
    <property type="nucleotide sequence ID" value="NZ_JAKNFO010000003.1"/>
</dbReference>
<evidence type="ECO:0000313" key="2">
    <source>
        <dbReference type="Proteomes" id="UP000660047"/>
    </source>
</evidence>
<gene>
    <name evidence="1" type="ORF">COEU31_14500</name>
</gene>
<organism evidence="1 2">
    <name type="scientific">Coprococcus eutactus</name>
    <dbReference type="NCBI Taxonomy" id="33043"/>
    <lineage>
        <taxon>Bacteria</taxon>
        <taxon>Bacillati</taxon>
        <taxon>Bacillota</taxon>
        <taxon>Clostridia</taxon>
        <taxon>Lachnospirales</taxon>
        <taxon>Lachnospiraceae</taxon>
        <taxon>Coprococcus</taxon>
    </lineage>
</organism>
<protein>
    <submittedName>
        <fullName evidence="1">Uncharacterized protein</fullName>
    </submittedName>
</protein>
<comment type="caution">
    <text evidence="1">The sequence shown here is derived from an EMBL/GenBank/DDBJ whole genome shotgun (WGS) entry which is preliminary data.</text>
</comment>